<evidence type="ECO:0000256" key="1">
    <source>
        <dbReference type="ARBA" id="ARBA00004167"/>
    </source>
</evidence>
<evidence type="ECO:0000256" key="7">
    <source>
        <dbReference type="SAM" id="SignalP"/>
    </source>
</evidence>
<feature type="chain" id="PRO_5030910765" evidence="7">
    <location>
        <begin position="23"/>
        <end position="256"/>
    </location>
</feature>
<comment type="subcellular location">
    <subcellularLocation>
        <location evidence="1">Membrane</location>
        <topology evidence="1">Single-pass membrane protein</topology>
    </subcellularLocation>
</comment>
<evidence type="ECO:0000256" key="5">
    <source>
        <dbReference type="SAM" id="MobiDB-lite"/>
    </source>
</evidence>
<dbReference type="RefSeq" id="XP_041555341.1">
    <property type="nucleotide sequence ID" value="XM_041702568.1"/>
</dbReference>
<dbReference type="PANTHER" id="PTHR15549">
    <property type="entry name" value="PAIRED IMMUNOGLOBULIN-LIKE TYPE 2 RECEPTOR"/>
    <property type="match status" value="1"/>
</dbReference>
<evidence type="ECO:0000256" key="2">
    <source>
        <dbReference type="ARBA" id="ARBA00022692"/>
    </source>
</evidence>
<sequence length="256" mass="27056">MRAASVVFCFLAATARIKPAFADGDDGHQVEEDSIGDVDMQITPTSGQAMPTDNFRIEWSYDGYLTGSATMQFSYDSEDAYGAFYTTVDWSESSITLPPSVLPHVAPGSTTSFAWLWAYTITSGDGYEDSDFWSVYPDIALYASTTPTSTTTTTHTTTTPTTDTSGPTPPPVSNTNDPESEGLSTGGKAGIGVGVSAGAILIAAGAFLVFRRRKRQESKTIREIPSASATNLAGPGPMSAWKPANTSSSGNSYEMS</sequence>
<dbReference type="OrthoDB" id="4510553at2759"/>
<keyword evidence="7" id="KW-0732">Signal</keyword>
<feature type="compositionally biased region" description="Low complexity" evidence="5">
    <location>
        <begin position="146"/>
        <end position="166"/>
    </location>
</feature>
<dbReference type="GO" id="GO:0071944">
    <property type="term" value="C:cell periphery"/>
    <property type="evidence" value="ECO:0007669"/>
    <property type="project" value="UniProtKB-ARBA"/>
</dbReference>
<accession>A0A7R7XL10</accession>
<dbReference type="Proteomes" id="UP000654913">
    <property type="component" value="Chromosome 3"/>
</dbReference>
<reference evidence="8" key="2">
    <citation type="submission" date="2021-02" db="EMBL/GenBank/DDBJ databases">
        <title>Aspergillus puulaauensis MK2 genome sequence.</title>
        <authorList>
            <person name="Futagami T."/>
            <person name="Mori K."/>
            <person name="Kadooka C."/>
            <person name="Tanaka T."/>
        </authorList>
    </citation>
    <scope>NUCLEOTIDE SEQUENCE</scope>
    <source>
        <strain evidence="8">MK2</strain>
    </source>
</reference>
<feature type="transmembrane region" description="Helical" evidence="6">
    <location>
        <begin position="189"/>
        <end position="210"/>
    </location>
</feature>
<keyword evidence="2 6" id="KW-0812">Transmembrane</keyword>
<gene>
    <name evidence="8" type="ORF">APUU_31372S</name>
</gene>
<evidence type="ECO:0000313" key="9">
    <source>
        <dbReference type="Proteomes" id="UP000654913"/>
    </source>
</evidence>
<feature type="compositionally biased region" description="Polar residues" evidence="5">
    <location>
        <begin position="244"/>
        <end position="256"/>
    </location>
</feature>
<feature type="region of interest" description="Disordered" evidence="5">
    <location>
        <begin position="146"/>
        <end position="187"/>
    </location>
</feature>
<evidence type="ECO:0000313" key="8">
    <source>
        <dbReference type="EMBL" id="BCS23147.1"/>
    </source>
</evidence>
<feature type="signal peptide" evidence="7">
    <location>
        <begin position="1"/>
        <end position="22"/>
    </location>
</feature>
<dbReference type="GO" id="GO:0016020">
    <property type="term" value="C:membrane"/>
    <property type="evidence" value="ECO:0007669"/>
    <property type="project" value="UniProtKB-SubCell"/>
</dbReference>
<dbReference type="InterPro" id="IPR051694">
    <property type="entry name" value="Immunoregulatory_rcpt-like"/>
</dbReference>
<keyword evidence="9" id="KW-1185">Reference proteome</keyword>
<dbReference type="GeneID" id="64973152"/>
<protein>
    <submittedName>
        <fullName evidence="8">Uncharacterized protein</fullName>
    </submittedName>
</protein>
<dbReference type="AlphaFoldDB" id="A0A7R7XL10"/>
<feature type="region of interest" description="Disordered" evidence="5">
    <location>
        <begin position="218"/>
        <end position="256"/>
    </location>
</feature>
<reference evidence="8" key="1">
    <citation type="submission" date="2021-01" db="EMBL/GenBank/DDBJ databases">
        <authorList>
            <consortium name="Aspergillus puulaauensis MK2 genome sequencing consortium"/>
            <person name="Kazuki M."/>
            <person name="Futagami T."/>
        </authorList>
    </citation>
    <scope>NUCLEOTIDE SEQUENCE</scope>
    <source>
        <strain evidence="8">MK2</strain>
    </source>
</reference>
<dbReference type="EMBL" id="AP024445">
    <property type="protein sequence ID" value="BCS23147.1"/>
    <property type="molecule type" value="Genomic_DNA"/>
</dbReference>
<keyword evidence="4 6" id="KW-0472">Membrane</keyword>
<evidence type="ECO:0000256" key="4">
    <source>
        <dbReference type="ARBA" id="ARBA00023136"/>
    </source>
</evidence>
<keyword evidence="3 6" id="KW-1133">Transmembrane helix</keyword>
<evidence type="ECO:0000256" key="3">
    <source>
        <dbReference type="ARBA" id="ARBA00022989"/>
    </source>
</evidence>
<evidence type="ECO:0000256" key="6">
    <source>
        <dbReference type="SAM" id="Phobius"/>
    </source>
</evidence>
<name>A0A7R7XL10_9EURO</name>
<organism evidence="8 9">
    <name type="scientific">Aspergillus puulaauensis</name>
    <dbReference type="NCBI Taxonomy" id="1220207"/>
    <lineage>
        <taxon>Eukaryota</taxon>
        <taxon>Fungi</taxon>
        <taxon>Dikarya</taxon>
        <taxon>Ascomycota</taxon>
        <taxon>Pezizomycotina</taxon>
        <taxon>Eurotiomycetes</taxon>
        <taxon>Eurotiomycetidae</taxon>
        <taxon>Eurotiales</taxon>
        <taxon>Aspergillaceae</taxon>
        <taxon>Aspergillus</taxon>
    </lineage>
</organism>
<proteinExistence type="predicted"/>
<dbReference type="KEGG" id="apuu:APUU_31372S"/>